<dbReference type="InterPro" id="IPR000794">
    <property type="entry name" value="Beta-ketoacyl_synthase"/>
</dbReference>
<dbReference type="GO" id="GO:0004315">
    <property type="term" value="F:3-oxoacyl-[acyl-carrier-protein] synthase activity"/>
    <property type="evidence" value="ECO:0007669"/>
    <property type="project" value="UniProtKB-EC"/>
</dbReference>
<organism evidence="18 19">
    <name type="scientific">Streptomyces noursei</name>
    <name type="common">Streptomyces albulus</name>
    <dbReference type="NCBI Taxonomy" id="1971"/>
    <lineage>
        <taxon>Bacteria</taxon>
        <taxon>Bacillati</taxon>
        <taxon>Actinomycetota</taxon>
        <taxon>Actinomycetes</taxon>
        <taxon>Kitasatosporales</taxon>
        <taxon>Streptomycetaceae</taxon>
        <taxon>Streptomyces</taxon>
    </lineage>
</organism>
<accession>A0A401R944</accession>
<dbReference type="AlphaFoldDB" id="A0A401R944"/>
<evidence type="ECO:0000256" key="13">
    <source>
        <dbReference type="ARBA" id="ARBA00047659"/>
    </source>
</evidence>
<dbReference type="InterPro" id="IPR016039">
    <property type="entry name" value="Thiolase-like"/>
</dbReference>
<evidence type="ECO:0000313" key="19">
    <source>
        <dbReference type="Proteomes" id="UP000288351"/>
    </source>
</evidence>
<dbReference type="PROSITE" id="PS00606">
    <property type="entry name" value="KS3_1"/>
    <property type="match status" value="1"/>
</dbReference>
<feature type="domain" description="Ketosynthase family 3 (KS3)" evidence="17">
    <location>
        <begin position="20"/>
        <end position="427"/>
    </location>
</feature>
<keyword evidence="6 14" id="KW-0808">Transferase</keyword>
<comment type="caution">
    <text evidence="18">The sequence shown here is derived from an EMBL/GenBank/DDBJ whole genome shotgun (WGS) entry which is preliminary data.</text>
</comment>
<dbReference type="NCBIfam" id="NF005589">
    <property type="entry name" value="PRK07314.1"/>
    <property type="match status" value="1"/>
</dbReference>
<dbReference type="InterPro" id="IPR014030">
    <property type="entry name" value="Ketoacyl_synth_N"/>
</dbReference>
<reference evidence="18 19" key="1">
    <citation type="journal article" date="2019" name="Microbiol. Resour. Announc.">
        <title>Draft Genome Sequence of the Most Traditional epsilon-Poly-l-Lysine Producer, Streptomyces albulus NBRC14147.</title>
        <authorList>
            <person name="Yamanaka K."/>
            <person name="Hamano Y."/>
        </authorList>
    </citation>
    <scope>NUCLEOTIDE SEQUENCE [LARGE SCALE GENOMIC DNA]</scope>
    <source>
        <strain evidence="18 19">NBRC 14147</strain>
    </source>
</reference>
<evidence type="ECO:0000256" key="16">
    <source>
        <dbReference type="RuleBase" id="RU003694"/>
    </source>
</evidence>
<comment type="catalytic activity">
    <reaction evidence="12 14">
        <text>(9Z)-hexadecenoyl-[ACP] + malonyl-[ACP] + H(+) = 3-oxo-(11Z)-octadecenoyl-[ACP] + holo-[ACP] + CO2</text>
        <dbReference type="Rhea" id="RHEA:55040"/>
        <dbReference type="Rhea" id="RHEA-COMP:9623"/>
        <dbReference type="Rhea" id="RHEA-COMP:9685"/>
        <dbReference type="Rhea" id="RHEA-COMP:10800"/>
        <dbReference type="Rhea" id="RHEA-COMP:14074"/>
        <dbReference type="ChEBI" id="CHEBI:15378"/>
        <dbReference type="ChEBI" id="CHEBI:16526"/>
        <dbReference type="ChEBI" id="CHEBI:64479"/>
        <dbReference type="ChEBI" id="CHEBI:78449"/>
        <dbReference type="ChEBI" id="CHEBI:83989"/>
        <dbReference type="ChEBI" id="CHEBI:138538"/>
        <dbReference type="EC" id="2.3.1.179"/>
    </reaction>
</comment>
<evidence type="ECO:0000256" key="7">
    <source>
        <dbReference type="ARBA" id="ARBA00022832"/>
    </source>
</evidence>
<dbReference type="Pfam" id="PF02801">
    <property type="entry name" value="Ketoacyl-synt_C"/>
    <property type="match status" value="1"/>
</dbReference>
<dbReference type="RefSeq" id="WP_016578549.1">
    <property type="nucleotide sequence ID" value="NZ_BHXC01000007.1"/>
</dbReference>
<dbReference type="Proteomes" id="UP000288351">
    <property type="component" value="Unassembled WGS sequence"/>
</dbReference>
<evidence type="ECO:0000256" key="9">
    <source>
        <dbReference type="ARBA" id="ARBA00023160"/>
    </source>
</evidence>
<dbReference type="PANTHER" id="PTHR11712:SF336">
    <property type="entry name" value="3-OXOACYL-[ACYL-CARRIER-PROTEIN] SYNTHASE, MITOCHONDRIAL"/>
    <property type="match status" value="1"/>
</dbReference>
<evidence type="ECO:0000256" key="12">
    <source>
        <dbReference type="ARBA" id="ARBA00047318"/>
    </source>
</evidence>
<name>A0A401R944_STRNR</name>
<evidence type="ECO:0000256" key="1">
    <source>
        <dbReference type="ARBA" id="ARBA00005194"/>
    </source>
</evidence>
<evidence type="ECO:0000256" key="14">
    <source>
        <dbReference type="PIRNR" id="PIRNR000447"/>
    </source>
</evidence>
<evidence type="ECO:0000256" key="11">
    <source>
        <dbReference type="ARBA" id="ARBA00024006"/>
    </source>
</evidence>
<comment type="function">
    <text evidence="11 14">Involved in the type II fatty acid elongation cycle. Catalyzes the elongation of a wide range of acyl-ACP by the addition of two carbons from malonyl-ACP to an acyl acceptor. Can efficiently catalyze the conversion of palmitoleoyl-ACP (cis-hexadec-9-enoyl-ACP) to cis-vaccenoyl-ACP (cis-octadec-11-enoyl-ACP), an essential step in the thermal regulation of fatty acid composition.</text>
</comment>
<dbReference type="PIRSF" id="PIRSF000447">
    <property type="entry name" value="KAS_II"/>
    <property type="match status" value="1"/>
</dbReference>
<evidence type="ECO:0000256" key="8">
    <source>
        <dbReference type="ARBA" id="ARBA00023098"/>
    </source>
</evidence>
<proteinExistence type="inferred from homology"/>
<keyword evidence="9 14" id="KW-0275">Fatty acid biosynthesis</keyword>
<evidence type="ECO:0000256" key="5">
    <source>
        <dbReference type="ARBA" id="ARBA00022516"/>
    </source>
</evidence>
<evidence type="ECO:0000256" key="6">
    <source>
        <dbReference type="ARBA" id="ARBA00022679"/>
    </source>
</evidence>
<evidence type="ECO:0000256" key="10">
    <source>
        <dbReference type="ARBA" id="ARBA00023315"/>
    </source>
</evidence>
<keyword evidence="7" id="KW-0276">Fatty acid metabolism</keyword>
<evidence type="ECO:0000313" key="18">
    <source>
        <dbReference type="EMBL" id="GCB94134.1"/>
    </source>
</evidence>
<dbReference type="PROSITE" id="PS52004">
    <property type="entry name" value="KS3_2"/>
    <property type="match status" value="1"/>
</dbReference>
<dbReference type="SMART" id="SM00825">
    <property type="entry name" value="PKS_KS"/>
    <property type="match status" value="1"/>
</dbReference>
<dbReference type="EMBL" id="BHXC01000007">
    <property type="protein sequence ID" value="GCB94134.1"/>
    <property type="molecule type" value="Genomic_DNA"/>
</dbReference>
<keyword evidence="5 14" id="KW-0444">Lipid biosynthesis</keyword>
<keyword evidence="8" id="KW-0443">Lipid metabolism</keyword>
<evidence type="ECO:0000256" key="15">
    <source>
        <dbReference type="PIRSR" id="PIRSR000447-1"/>
    </source>
</evidence>
<sequence>MGRRAERGRAVRAGAARTTRRRVVVTGYGAVTPVGPDVPSLWEALLSGRSGIAEVTGFDTTDLAVTIAGEVRDFEPCEYMPKRTVRRLDPFAQYALAAAVQAVEAAGLNVPAVRRDRMGVLIGSGYGAEKSTFEAAQALVTKGPRAVSPYYAVSGGIDSAAVDVALRFGAQGPSGSTSTACATGATCIGDAARMIATGTADVMLAGASDDCLTAVQMAATIRTGVLSRRNDDPAGASRPFDLGRDGFVMSAGAGVVVLEEAEHALRRGAGIVAEVAGYAATTDAYHLTSPDPEGKGLQRAIRLALADAETDAGGIDYINAHATGTVGGDRVELAALREVFAERLPSIPTTSVKSVLGHMMGAASAVDLIATVEALRTGTVPPTTNCTDPEDTVLNLGTRGVERREIRTAMSNSFGFGGHNAVLVVKAFDGG</sequence>
<keyword evidence="10 14" id="KW-0012">Acyltransferase</keyword>
<dbReference type="SUPFAM" id="SSF53901">
    <property type="entry name" value="Thiolase-like"/>
    <property type="match status" value="2"/>
</dbReference>
<comment type="pathway">
    <text evidence="1 14">Lipid metabolism; fatty acid biosynthesis.</text>
</comment>
<dbReference type="UniPathway" id="UPA00094"/>
<dbReference type="CDD" id="cd00834">
    <property type="entry name" value="KAS_I_II"/>
    <property type="match status" value="1"/>
</dbReference>
<evidence type="ECO:0000256" key="3">
    <source>
        <dbReference type="ARBA" id="ARBA00012356"/>
    </source>
</evidence>
<dbReference type="InterPro" id="IPR020841">
    <property type="entry name" value="PKS_Beta-ketoAc_synthase_dom"/>
</dbReference>
<dbReference type="Gene3D" id="3.40.47.10">
    <property type="match status" value="1"/>
</dbReference>
<dbReference type="Pfam" id="PF00109">
    <property type="entry name" value="ketoacyl-synt"/>
    <property type="match status" value="1"/>
</dbReference>
<gene>
    <name evidence="18" type="ORF">SALB_06932</name>
</gene>
<dbReference type="PANTHER" id="PTHR11712">
    <property type="entry name" value="POLYKETIDE SYNTHASE-RELATED"/>
    <property type="match status" value="1"/>
</dbReference>
<evidence type="ECO:0000259" key="17">
    <source>
        <dbReference type="PROSITE" id="PS52004"/>
    </source>
</evidence>
<dbReference type="InterPro" id="IPR014031">
    <property type="entry name" value="Ketoacyl_synth_C"/>
</dbReference>
<comment type="similarity">
    <text evidence="2 14 16">Belongs to the thiolase-like superfamily. Beta-ketoacyl-ACP synthases family.</text>
</comment>
<evidence type="ECO:0000256" key="4">
    <source>
        <dbReference type="ARBA" id="ARBA00014657"/>
    </source>
</evidence>
<feature type="active site" description="For beta-ketoacyl synthase activity" evidence="15">
    <location>
        <position position="181"/>
    </location>
</feature>
<dbReference type="InterPro" id="IPR017568">
    <property type="entry name" value="3-oxoacyl-ACP_synth-2"/>
</dbReference>
<dbReference type="GO" id="GO:0006633">
    <property type="term" value="P:fatty acid biosynthetic process"/>
    <property type="evidence" value="ECO:0007669"/>
    <property type="project" value="UniProtKB-UniPathway"/>
</dbReference>
<dbReference type="EC" id="2.3.1.179" evidence="3 14"/>
<comment type="catalytic activity">
    <reaction evidence="13 14">
        <text>a fatty acyl-[ACP] + malonyl-[ACP] + H(+) = a 3-oxoacyl-[ACP] + holo-[ACP] + CO2</text>
        <dbReference type="Rhea" id="RHEA:22836"/>
        <dbReference type="Rhea" id="RHEA-COMP:9623"/>
        <dbReference type="Rhea" id="RHEA-COMP:9685"/>
        <dbReference type="Rhea" id="RHEA-COMP:9916"/>
        <dbReference type="Rhea" id="RHEA-COMP:14125"/>
        <dbReference type="ChEBI" id="CHEBI:15378"/>
        <dbReference type="ChEBI" id="CHEBI:16526"/>
        <dbReference type="ChEBI" id="CHEBI:64479"/>
        <dbReference type="ChEBI" id="CHEBI:78449"/>
        <dbReference type="ChEBI" id="CHEBI:78776"/>
        <dbReference type="ChEBI" id="CHEBI:138651"/>
    </reaction>
</comment>
<dbReference type="FunFam" id="3.40.47.10:FF:000018">
    <property type="entry name" value="3-oxoacyl-[acyl-carrier-protein] synthase 2"/>
    <property type="match status" value="1"/>
</dbReference>
<evidence type="ECO:0000256" key="2">
    <source>
        <dbReference type="ARBA" id="ARBA00008467"/>
    </source>
</evidence>
<dbReference type="InterPro" id="IPR018201">
    <property type="entry name" value="Ketoacyl_synth_AS"/>
</dbReference>
<protein>
    <recommendedName>
        <fullName evidence="4 14">3-oxoacyl-[acyl-carrier-protein] synthase 2</fullName>
        <ecNumber evidence="3 14">2.3.1.179</ecNumber>
    </recommendedName>
</protein>